<feature type="compositionally biased region" description="Basic residues" evidence="1">
    <location>
        <begin position="57"/>
        <end position="69"/>
    </location>
</feature>
<reference evidence="2 3" key="1">
    <citation type="submission" date="2024-01" db="EMBL/GenBank/DDBJ databases">
        <title>Genome assemblies of Stephania.</title>
        <authorList>
            <person name="Yang L."/>
        </authorList>
    </citation>
    <scope>NUCLEOTIDE SEQUENCE [LARGE SCALE GENOMIC DNA]</scope>
    <source>
        <strain evidence="2">QJT</strain>
        <tissue evidence="2">Leaf</tissue>
    </source>
</reference>
<evidence type="ECO:0000313" key="3">
    <source>
        <dbReference type="Proteomes" id="UP001417504"/>
    </source>
</evidence>
<dbReference type="EMBL" id="JBBNAE010000006">
    <property type="protein sequence ID" value="KAK9116546.1"/>
    <property type="molecule type" value="Genomic_DNA"/>
</dbReference>
<sequence>MIAPERHMVGKSTSVPLVAVKGIIGIRARARESIQIGRRWRETREKWAHTGKDATTGKRRRIGKKKKKTNKETNEDN</sequence>
<dbReference type="Proteomes" id="UP001417504">
    <property type="component" value="Unassembled WGS sequence"/>
</dbReference>
<proteinExistence type="predicted"/>
<dbReference type="AlphaFoldDB" id="A0AAP0NU08"/>
<gene>
    <name evidence="2" type="ORF">Sjap_015493</name>
</gene>
<name>A0AAP0NU08_9MAGN</name>
<evidence type="ECO:0000256" key="1">
    <source>
        <dbReference type="SAM" id="MobiDB-lite"/>
    </source>
</evidence>
<keyword evidence="3" id="KW-1185">Reference proteome</keyword>
<comment type="caution">
    <text evidence="2">The sequence shown here is derived from an EMBL/GenBank/DDBJ whole genome shotgun (WGS) entry which is preliminary data.</text>
</comment>
<organism evidence="2 3">
    <name type="scientific">Stephania japonica</name>
    <dbReference type="NCBI Taxonomy" id="461633"/>
    <lineage>
        <taxon>Eukaryota</taxon>
        <taxon>Viridiplantae</taxon>
        <taxon>Streptophyta</taxon>
        <taxon>Embryophyta</taxon>
        <taxon>Tracheophyta</taxon>
        <taxon>Spermatophyta</taxon>
        <taxon>Magnoliopsida</taxon>
        <taxon>Ranunculales</taxon>
        <taxon>Menispermaceae</taxon>
        <taxon>Menispermoideae</taxon>
        <taxon>Cissampelideae</taxon>
        <taxon>Stephania</taxon>
    </lineage>
</organism>
<feature type="compositionally biased region" description="Basic and acidic residues" evidence="1">
    <location>
        <begin position="42"/>
        <end position="56"/>
    </location>
</feature>
<accession>A0AAP0NU08</accession>
<protein>
    <submittedName>
        <fullName evidence="2">Uncharacterized protein</fullName>
    </submittedName>
</protein>
<evidence type="ECO:0000313" key="2">
    <source>
        <dbReference type="EMBL" id="KAK9116546.1"/>
    </source>
</evidence>
<feature type="region of interest" description="Disordered" evidence="1">
    <location>
        <begin position="42"/>
        <end position="77"/>
    </location>
</feature>